<keyword evidence="3" id="KW-1185">Reference proteome</keyword>
<feature type="region of interest" description="Disordered" evidence="1">
    <location>
        <begin position="43"/>
        <end position="92"/>
    </location>
</feature>
<reference evidence="3" key="1">
    <citation type="journal article" date="2019" name="Curr. Biol.">
        <title>Genome Sequence of Striga asiatica Provides Insight into the Evolution of Plant Parasitism.</title>
        <authorList>
            <person name="Yoshida S."/>
            <person name="Kim S."/>
            <person name="Wafula E.K."/>
            <person name="Tanskanen J."/>
            <person name="Kim Y.M."/>
            <person name="Honaas L."/>
            <person name="Yang Z."/>
            <person name="Spallek T."/>
            <person name="Conn C.E."/>
            <person name="Ichihashi Y."/>
            <person name="Cheong K."/>
            <person name="Cui S."/>
            <person name="Der J.P."/>
            <person name="Gundlach H."/>
            <person name="Jiao Y."/>
            <person name="Hori C."/>
            <person name="Ishida J.K."/>
            <person name="Kasahara H."/>
            <person name="Kiba T."/>
            <person name="Kim M.S."/>
            <person name="Koo N."/>
            <person name="Laohavisit A."/>
            <person name="Lee Y.H."/>
            <person name="Lumba S."/>
            <person name="McCourt P."/>
            <person name="Mortimer J.C."/>
            <person name="Mutuku J.M."/>
            <person name="Nomura T."/>
            <person name="Sasaki-Sekimoto Y."/>
            <person name="Seto Y."/>
            <person name="Wang Y."/>
            <person name="Wakatake T."/>
            <person name="Sakakibara H."/>
            <person name="Demura T."/>
            <person name="Yamaguchi S."/>
            <person name="Yoneyama K."/>
            <person name="Manabe R.I."/>
            <person name="Nelson D.C."/>
            <person name="Schulman A.H."/>
            <person name="Timko M.P."/>
            <person name="dePamphilis C.W."/>
            <person name="Choi D."/>
            <person name="Shirasu K."/>
        </authorList>
    </citation>
    <scope>NUCLEOTIDE SEQUENCE [LARGE SCALE GENOMIC DNA]</scope>
    <source>
        <strain evidence="3">cv. UVA1</strain>
    </source>
</reference>
<feature type="compositionally biased region" description="Basic and acidic residues" evidence="1">
    <location>
        <begin position="74"/>
        <end position="92"/>
    </location>
</feature>
<name>A0A5A7Q0C9_STRAF</name>
<sequence>MPPLLAGRFAYPSANTTPPGWAYLINEAGGKITELAMAVTELPARSTSKKDVPIERTSNVLKDRVNDSQGLNRSKREGSPKDPRAKGSHKDMKVSYSVYPTFPYKRL</sequence>
<dbReference type="EMBL" id="BKCP01005461">
    <property type="protein sequence ID" value="GER38272.1"/>
    <property type="molecule type" value="Genomic_DNA"/>
</dbReference>
<accession>A0A5A7Q0C9</accession>
<dbReference type="Proteomes" id="UP000325081">
    <property type="component" value="Unassembled WGS sequence"/>
</dbReference>
<gene>
    <name evidence="2" type="ORF">STAS_14763</name>
</gene>
<organism evidence="2 3">
    <name type="scientific">Striga asiatica</name>
    <name type="common">Asiatic witchweed</name>
    <name type="synonym">Buchnera asiatica</name>
    <dbReference type="NCBI Taxonomy" id="4170"/>
    <lineage>
        <taxon>Eukaryota</taxon>
        <taxon>Viridiplantae</taxon>
        <taxon>Streptophyta</taxon>
        <taxon>Embryophyta</taxon>
        <taxon>Tracheophyta</taxon>
        <taxon>Spermatophyta</taxon>
        <taxon>Magnoliopsida</taxon>
        <taxon>eudicotyledons</taxon>
        <taxon>Gunneridae</taxon>
        <taxon>Pentapetalae</taxon>
        <taxon>asterids</taxon>
        <taxon>lamiids</taxon>
        <taxon>Lamiales</taxon>
        <taxon>Orobanchaceae</taxon>
        <taxon>Buchnereae</taxon>
        <taxon>Striga</taxon>
    </lineage>
</organism>
<proteinExistence type="predicted"/>
<evidence type="ECO:0000256" key="1">
    <source>
        <dbReference type="SAM" id="MobiDB-lite"/>
    </source>
</evidence>
<comment type="caution">
    <text evidence="2">The sequence shown here is derived from an EMBL/GenBank/DDBJ whole genome shotgun (WGS) entry which is preliminary data.</text>
</comment>
<evidence type="ECO:0000313" key="3">
    <source>
        <dbReference type="Proteomes" id="UP000325081"/>
    </source>
</evidence>
<protein>
    <submittedName>
        <fullName evidence="2">Inositol monophosphatase 3</fullName>
    </submittedName>
</protein>
<dbReference type="AlphaFoldDB" id="A0A5A7Q0C9"/>
<evidence type="ECO:0000313" key="2">
    <source>
        <dbReference type="EMBL" id="GER38272.1"/>
    </source>
</evidence>